<dbReference type="PANTHER" id="PTHR43884:SF12">
    <property type="entry name" value="ISOVALERYL-COA DEHYDROGENASE, MITOCHONDRIAL-RELATED"/>
    <property type="match status" value="1"/>
</dbReference>
<evidence type="ECO:0000313" key="17">
    <source>
        <dbReference type="EMBL" id="SNB61985.1"/>
    </source>
</evidence>
<keyword evidence="6" id="KW-0503">Monooxygenase</keyword>
<evidence type="ECO:0000256" key="5">
    <source>
        <dbReference type="ARBA" id="ARBA00023002"/>
    </source>
</evidence>
<dbReference type="Gene3D" id="1.10.540.10">
    <property type="entry name" value="Acyl-CoA dehydrogenase/oxidase, N-terminal domain"/>
    <property type="match status" value="1"/>
</dbReference>
<dbReference type="GO" id="GO:0050660">
    <property type="term" value="F:flavin adenine dinucleotide binding"/>
    <property type="evidence" value="ECO:0007669"/>
    <property type="project" value="InterPro"/>
</dbReference>
<dbReference type="InterPro" id="IPR013786">
    <property type="entry name" value="AcylCoA_DH/ox_N"/>
</dbReference>
<comment type="pathway">
    <text evidence="7">Sulfur metabolism; dibenzothiophene degradation.</text>
</comment>
<dbReference type="Pfam" id="PF08028">
    <property type="entry name" value="Acyl-CoA_dh_2"/>
    <property type="match status" value="1"/>
</dbReference>
<evidence type="ECO:0000259" key="15">
    <source>
        <dbReference type="Pfam" id="PF02771"/>
    </source>
</evidence>
<proteinExistence type="inferred from homology"/>
<dbReference type="EMBL" id="FYEH01000003">
    <property type="protein sequence ID" value="SNB61985.1"/>
    <property type="molecule type" value="Genomic_DNA"/>
</dbReference>
<evidence type="ECO:0000256" key="3">
    <source>
        <dbReference type="ARBA" id="ARBA00022643"/>
    </source>
</evidence>
<dbReference type="InterPro" id="IPR013107">
    <property type="entry name" value="Acyl-CoA_DH_C"/>
</dbReference>
<keyword evidence="3" id="KW-0288">FMN</keyword>
<comment type="catalytic activity">
    <reaction evidence="12">
        <text>dibenzothiophene 5-oxide + FMNH2 + O2 = dibenzothiophene 5,5-dioxide + FMN + H2O + H(+)</text>
        <dbReference type="Rhea" id="RHEA:49080"/>
        <dbReference type="ChEBI" id="CHEBI:15377"/>
        <dbReference type="ChEBI" id="CHEBI:15378"/>
        <dbReference type="ChEBI" id="CHEBI:15379"/>
        <dbReference type="ChEBI" id="CHEBI:23683"/>
        <dbReference type="ChEBI" id="CHEBI:57618"/>
        <dbReference type="ChEBI" id="CHEBI:58210"/>
        <dbReference type="ChEBI" id="CHEBI:90356"/>
    </reaction>
</comment>
<comment type="catalytic activity">
    <reaction evidence="13">
        <text>dibenzothiophene + 2 FMNH2 + 2 O2 = dibenzothiophene 5,5-dioxide + 2 FMN + 2 H2O + 2 H(+)</text>
        <dbReference type="Rhea" id="RHEA:49072"/>
        <dbReference type="ChEBI" id="CHEBI:15377"/>
        <dbReference type="ChEBI" id="CHEBI:15378"/>
        <dbReference type="ChEBI" id="CHEBI:15379"/>
        <dbReference type="ChEBI" id="CHEBI:23681"/>
        <dbReference type="ChEBI" id="CHEBI:57618"/>
        <dbReference type="ChEBI" id="CHEBI:58210"/>
        <dbReference type="ChEBI" id="CHEBI:90356"/>
        <dbReference type="EC" id="1.14.14.21"/>
    </reaction>
</comment>
<keyword evidence="4" id="KW-0547">Nucleotide-binding</keyword>
<protein>
    <recommendedName>
        <fullName evidence="10">Dibenzothiophene monooxygenase</fullName>
        <ecNumber evidence="9">1.14.14.21</ecNumber>
    </recommendedName>
</protein>
<comment type="subcellular location">
    <subcellularLocation>
        <location evidence="1">Cytoplasm</location>
    </subcellularLocation>
</comment>
<evidence type="ECO:0000256" key="2">
    <source>
        <dbReference type="ARBA" id="ARBA00022630"/>
    </source>
</evidence>
<dbReference type="OrthoDB" id="6184213at2"/>
<dbReference type="GO" id="GO:0008470">
    <property type="term" value="F:3-methylbutanoyl-CoA dehydrogenase activity"/>
    <property type="evidence" value="ECO:0007669"/>
    <property type="project" value="TreeGrafter"/>
</dbReference>
<feature type="domain" description="Acyl-CoA oxidase/dehydrogenase middle" evidence="14">
    <location>
        <begin position="138"/>
        <end position="219"/>
    </location>
</feature>
<feature type="domain" description="Acyl-CoA dehydrogenase/oxidase N-terminal" evidence="15">
    <location>
        <begin position="31"/>
        <end position="124"/>
    </location>
</feature>
<feature type="domain" description="Acyl-CoA dehydrogenase C-terminal" evidence="16">
    <location>
        <begin position="247"/>
        <end position="384"/>
    </location>
</feature>
<evidence type="ECO:0000256" key="11">
    <source>
        <dbReference type="ARBA" id="ARBA00047859"/>
    </source>
</evidence>
<evidence type="ECO:0000259" key="14">
    <source>
        <dbReference type="Pfam" id="PF02770"/>
    </source>
</evidence>
<dbReference type="GO" id="GO:0004497">
    <property type="term" value="F:monooxygenase activity"/>
    <property type="evidence" value="ECO:0007669"/>
    <property type="project" value="UniProtKB-KW"/>
</dbReference>
<reference evidence="17 18" key="1">
    <citation type="submission" date="2017-06" db="EMBL/GenBank/DDBJ databases">
        <authorList>
            <person name="Kim H.J."/>
            <person name="Triplett B.A."/>
        </authorList>
    </citation>
    <scope>NUCLEOTIDE SEQUENCE [LARGE SCALE GENOMIC DNA]</scope>
    <source>
        <strain evidence="17 18">B29T1</strain>
    </source>
</reference>
<dbReference type="Gene3D" id="2.40.110.10">
    <property type="entry name" value="Butyryl-CoA Dehydrogenase, subunit A, domain 2"/>
    <property type="match status" value="1"/>
</dbReference>
<dbReference type="InterPro" id="IPR009100">
    <property type="entry name" value="AcylCoA_DH/oxidase_NM_dom_sf"/>
</dbReference>
<dbReference type="GO" id="GO:0006552">
    <property type="term" value="P:L-leucine catabolic process"/>
    <property type="evidence" value="ECO:0007669"/>
    <property type="project" value="TreeGrafter"/>
</dbReference>
<dbReference type="PIRSF" id="PIRSF016578">
    <property type="entry name" value="HsaA"/>
    <property type="match status" value="1"/>
</dbReference>
<accession>A0A212QR41</accession>
<evidence type="ECO:0000259" key="16">
    <source>
        <dbReference type="Pfam" id="PF08028"/>
    </source>
</evidence>
<dbReference type="SUPFAM" id="SSF56645">
    <property type="entry name" value="Acyl-CoA dehydrogenase NM domain-like"/>
    <property type="match status" value="1"/>
</dbReference>
<keyword evidence="5" id="KW-0560">Oxidoreductase</keyword>
<dbReference type="Pfam" id="PF02771">
    <property type="entry name" value="Acyl-CoA_dh_N"/>
    <property type="match status" value="1"/>
</dbReference>
<name>A0A212QR41_9PROT</name>
<dbReference type="InterPro" id="IPR036250">
    <property type="entry name" value="AcylCo_DH-like_C"/>
</dbReference>
<evidence type="ECO:0000256" key="6">
    <source>
        <dbReference type="ARBA" id="ARBA00023033"/>
    </source>
</evidence>
<evidence type="ECO:0000256" key="8">
    <source>
        <dbReference type="ARBA" id="ARBA00034317"/>
    </source>
</evidence>
<keyword evidence="18" id="KW-1185">Reference proteome</keyword>
<dbReference type="InterPro" id="IPR006091">
    <property type="entry name" value="Acyl-CoA_Oxase/DH_mid-dom"/>
</dbReference>
<comment type="catalytic activity">
    <reaction evidence="11">
        <text>dibenzothiophene + FMNH2 + O2 = dibenzothiophene 5-oxide + FMN + H2O + H(+)</text>
        <dbReference type="Rhea" id="RHEA:49076"/>
        <dbReference type="ChEBI" id="CHEBI:15377"/>
        <dbReference type="ChEBI" id="CHEBI:15378"/>
        <dbReference type="ChEBI" id="CHEBI:15379"/>
        <dbReference type="ChEBI" id="CHEBI:23681"/>
        <dbReference type="ChEBI" id="CHEBI:23683"/>
        <dbReference type="ChEBI" id="CHEBI:57618"/>
        <dbReference type="ChEBI" id="CHEBI:58210"/>
    </reaction>
</comment>
<gene>
    <name evidence="17" type="ORF">SAMN07250955_1035</name>
</gene>
<dbReference type="Proteomes" id="UP000197065">
    <property type="component" value="Unassembled WGS sequence"/>
</dbReference>
<dbReference type="RefSeq" id="WP_088560270.1">
    <property type="nucleotide sequence ID" value="NZ_FYEH01000003.1"/>
</dbReference>
<dbReference type="Gene3D" id="1.20.140.10">
    <property type="entry name" value="Butyryl-CoA Dehydrogenase, subunit A, domain 3"/>
    <property type="match status" value="1"/>
</dbReference>
<dbReference type="InterPro" id="IPR037069">
    <property type="entry name" value="AcylCoA_DH/ox_N_sf"/>
</dbReference>
<dbReference type="EC" id="1.14.14.21" evidence="9"/>
<evidence type="ECO:0000256" key="10">
    <source>
        <dbReference type="ARBA" id="ARBA00034345"/>
    </source>
</evidence>
<evidence type="ECO:0000256" key="13">
    <source>
        <dbReference type="ARBA" id="ARBA00049456"/>
    </source>
</evidence>
<dbReference type="InterPro" id="IPR046373">
    <property type="entry name" value="Acyl-CoA_Oxase/DH_mid-dom_sf"/>
</dbReference>
<comment type="similarity">
    <text evidence="8">Belongs to the DszC flavin monooxygenase family.</text>
</comment>
<organism evidence="17 18">
    <name type="scientific">Arboricoccus pini</name>
    <dbReference type="NCBI Taxonomy" id="1963835"/>
    <lineage>
        <taxon>Bacteria</taxon>
        <taxon>Pseudomonadati</taxon>
        <taxon>Pseudomonadota</taxon>
        <taxon>Alphaproteobacteria</taxon>
        <taxon>Geminicoccales</taxon>
        <taxon>Geminicoccaceae</taxon>
        <taxon>Arboricoccus</taxon>
    </lineage>
</organism>
<dbReference type="PANTHER" id="PTHR43884">
    <property type="entry name" value="ACYL-COA DEHYDROGENASE"/>
    <property type="match status" value="1"/>
</dbReference>
<sequence length="412" mass="44330">MSSAAILQLATPAAPRLTRAGLLGQLPALVDEIAAGAVRRDLERELPYPAFQRIKELRLGALRIPEALGGPGGSVADYIELIATLGAADSNVAHALRSHFDFTEGLLLDPTTARSRAHLENVLSGKLYGAAHTEQGTKRPGEIKTALRHTANGWRLDGRKWYATGTAFADFAVISAQNEEGVLMTALVPTDRQGIQILDDWDGMGQKLTASGGIKLDNVEVRDEELVIRDRETSIGRHTATLRQLHLAASAAGAIRAVLREGIDYVRKHARTAPHSPVDTARHDPFVQNVVGEIAAASFAIDASIAEAARALDRSVEAFGSGSESAIDKALIESSIATSRAQIVLAKLGQPAAQQIFELGGGSATSSRFNLDRHWRNLRTILNHNPLLHKARVIGDFYLNGTTTHLREGRVF</sequence>
<evidence type="ECO:0000256" key="7">
    <source>
        <dbReference type="ARBA" id="ARBA00034307"/>
    </source>
</evidence>
<dbReference type="SUPFAM" id="SSF47203">
    <property type="entry name" value="Acyl-CoA dehydrogenase C-terminal domain-like"/>
    <property type="match status" value="1"/>
</dbReference>
<dbReference type="Pfam" id="PF02770">
    <property type="entry name" value="Acyl-CoA_dh_M"/>
    <property type="match status" value="1"/>
</dbReference>
<evidence type="ECO:0000256" key="4">
    <source>
        <dbReference type="ARBA" id="ARBA00022741"/>
    </source>
</evidence>
<dbReference type="GO" id="GO:0005737">
    <property type="term" value="C:cytoplasm"/>
    <property type="evidence" value="ECO:0007669"/>
    <property type="project" value="UniProtKB-SubCell"/>
</dbReference>
<evidence type="ECO:0000313" key="18">
    <source>
        <dbReference type="Proteomes" id="UP000197065"/>
    </source>
</evidence>
<evidence type="ECO:0000256" key="9">
    <source>
        <dbReference type="ARBA" id="ARBA00034328"/>
    </source>
</evidence>
<dbReference type="AlphaFoldDB" id="A0A212QR41"/>
<evidence type="ECO:0000256" key="12">
    <source>
        <dbReference type="ARBA" id="ARBA00048445"/>
    </source>
</evidence>
<keyword evidence="2" id="KW-0285">Flavoprotein</keyword>
<evidence type="ECO:0000256" key="1">
    <source>
        <dbReference type="ARBA" id="ARBA00004496"/>
    </source>
</evidence>